<keyword evidence="4" id="KW-1185">Reference proteome</keyword>
<dbReference type="InterPro" id="IPR000182">
    <property type="entry name" value="GNAT_dom"/>
</dbReference>
<evidence type="ECO:0000313" key="4">
    <source>
        <dbReference type="Proteomes" id="UP001319200"/>
    </source>
</evidence>
<dbReference type="GO" id="GO:0008080">
    <property type="term" value="F:N-acetyltransferase activity"/>
    <property type="evidence" value="ECO:0007669"/>
    <property type="project" value="InterPro"/>
</dbReference>
<evidence type="ECO:0000313" key="3">
    <source>
        <dbReference type="EMBL" id="MBT1699117.1"/>
    </source>
</evidence>
<dbReference type="SUPFAM" id="SSF55729">
    <property type="entry name" value="Acyl-CoA N-acyltransferases (Nat)"/>
    <property type="match status" value="1"/>
</dbReference>
<dbReference type="PANTHER" id="PTHR13947">
    <property type="entry name" value="GNAT FAMILY N-ACETYLTRANSFERASE"/>
    <property type="match status" value="1"/>
</dbReference>
<dbReference type="PROSITE" id="PS51186">
    <property type="entry name" value="GNAT"/>
    <property type="match status" value="1"/>
</dbReference>
<proteinExistence type="predicted"/>
<dbReference type="InterPro" id="IPR016181">
    <property type="entry name" value="Acyl_CoA_acyltransferase"/>
</dbReference>
<evidence type="ECO:0000256" key="1">
    <source>
        <dbReference type="ARBA" id="ARBA00022679"/>
    </source>
</evidence>
<accession>A0AAP2DQG5</accession>
<reference evidence="3 4" key="1">
    <citation type="submission" date="2021-05" db="EMBL/GenBank/DDBJ databases">
        <title>A Polyphasic approach of four new species of the genus Ohtaekwangia: Ohtaekwangia histidinii sp. nov., Ohtaekwangia cretensis sp. nov., Ohtaekwangia indiensis sp. nov., Ohtaekwangia reichenbachii sp. nov. from diverse environment.</title>
        <authorList>
            <person name="Octaviana S."/>
        </authorList>
    </citation>
    <scope>NUCLEOTIDE SEQUENCE [LARGE SCALE GENOMIC DNA]</scope>
    <source>
        <strain evidence="3 4">PWU4</strain>
    </source>
</reference>
<name>A0AAP2DQG5_9BACT</name>
<evidence type="ECO:0000259" key="2">
    <source>
        <dbReference type="PROSITE" id="PS51186"/>
    </source>
</evidence>
<dbReference type="Proteomes" id="UP001319200">
    <property type="component" value="Unassembled WGS sequence"/>
</dbReference>
<dbReference type="Gene3D" id="3.40.630.30">
    <property type="match status" value="1"/>
</dbReference>
<dbReference type="EMBL" id="JAHESF010000021">
    <property type="protein sequence ID" value="MBT1699117.1"/>
    <property type="molecule type" value="Genomic_DNA"/>
</dbReference>
<gene>
    <name evidence="3" type="ORF">KK083_19635</name>
</gene>
<comment type="caution">
    <text evidence="3">The sequence shown here is derived from an EMBL/GenBank/DDBJ whole genome shotgun (WGS) entry which is preliminary data.</text>
</comment>
<keyword evidence="1" id="KW-0808">Transferase</keyword>
<dbReference type="PANTHER" id="PTHR13947:SF37">
    <property type="entry name" value="LD18367P"/>
    <property type="match status" value="1"/>
</dbReference>
<organism evidence="3 4">
    <name type="scientific">Chryseosolibacter histidini</name>
    <dbReference type="NCBI Taxonomy" id="2782349"/>
    <lineage>
        <taxon>Bacteria</taxon>
        <taxon>Pseudomonadati</taxon>
        <taxon>Bacteroidota</taxon>
        <taxon>Cytophagia</taxon>
        <taxon>Cytophagales</taxon>
        <taxon>Chryseotaleaceae</taxon>
        <taxon>Chryseosolibacter</taxon>
    </lineage>
</organism>
<dbReference type="AlphaFoldDB" id="A0AAP2DQG5"/>
<dbReference type="InterPro" id="IPR050769">
    <property type="entry name" value="NAT_camello-type"/>
</dbReference>
<dbReference type="Pfam" id="PF13508">
    <property type="entry name" value="Acetyltransf_7"/>
    <property type="match status" value="1"/>
</dbReference>
<feature type="domain" description="N-acetyltransferase" evidence="2">
    <location>
        <begin position="24"/>
        <end position="163"/>
    </location>
</feature>
<dbReference type="RefSeq" id="WP_254166636.1">
    <property type="nucleotide sequence ID" value="NZ_JAHESF010000021.1"/>
</dbReference>
<dbReference type="CDD" id="cd04301">
    <property type="entry name" value="NAT_SF"/>
    <property type="match status" value="1"/>
</dbReference>
<protein>
    <submittedName>
        <fullName evidence="3">GNAT family N-acetyltransferase</fullName>
    </submittedName>
</protein>
<sequence length="173" mass="20264">MSAKLSLEDITIRTELRPGDIGYITYLHGSLYSREYNYGLSFEAYVAKGMLEFYEQYNPATNRVWVCEHQSKMIGFLLLMNRGTAAQLRYFLILPEYRGIGLGKKLMDLYMDFLRQCQYQLSYLWTTHELYTAAHLYQKYGFHPAEEVESSAFGKTLKEKKYILSLEVARSKN</sequence>